<gene>
    <name evidence="5 7" type="primary">TPPP</name>
</gene>
<evidence type="ECO:0000256" key="3">
    <source>
        <dbReference type="ARBA" id="ARBA00022490"/>
    </source>
</evidence>
<evidence type="ECO:0000313" key="7">
    <source>
        <dbReference type="VGNC" id="VGNC:36258"/>
    </source>
</evidence>
<comment type="subcellular location">
    <subcellularLocation>
        <location evidence="1">Cytoplasm</location>
    </subcellularLocation>
</comment>
<keyword evidence="6" id="KW-1185">Reference proteome</keyword>
<accession>A0A3Q1M210</accession>
<keyword evidence="3" id="KW-0963">Cytoplasm</keyword>
<dbReference type="FunFam" id="1.10.238.10:FF:000057">
    <property type="entry name" value="Tubulin polymerization-promoting protein family member 3"/>
    <property type="match status" value="1"/>
</dbReference>
<comment type="similarity">
    <text evidence="2">Belongs to the TPPP family.</text>
</comment>
<dbReference type="GO" id="GO:0015631">
    <property type="term" value="F:tubulin binding"/>
    <property type="evidence" value="ECO:0007669"/>
    <property type="project" value="InterPro"/>
</dbReference>
<dbReference type="InterPro" id="IPR008907">
    <property type="entry name" value="TPP/p25"/>
</dbReference>
<organism evidence="5 6">
    <name type="scientific">Bos taurus</name>
    <name type="common">Bovine</name>
    <dbReference type="NCBI Taxonomy" id="9913"/>
    <lineage>
        <taxon>Eukaryota</taxon>
        <taxon>Metazoa</taxon>
        <taxon>Chordata</taxon>
        <taxon>Craniata</taxon>
        <taxon>Vertebrata</taxon>
        <taxon>Euteleostomi</taxon>
        <taxon>Mammalia</taxon>
        <taxon>Eutheria</taxon>
        <taxon>Laurasiatheria</taxon>
        <taxon>Artiodactyla</taxon>
        <taxon>Ruminantia</taxon>
        <taxon>Pecora</taxon>
        <taxon>Bovidae</taxon>
        <taxon>Bovinae</taxon>
        <taxon>Bos</taxon>
    </lineage>
</organism>
<evidence type="ECO:0000313" key="5">
    <source>
        <dbReference type="Ensembl" id="ENSBTAP00000063795.1"/>
    </source>
</evidence>
<dbReference type="PANTHER" id="PTHR12932:SF18">
    <property type="entry name" value="TUBULIN POLYMERIZATION-PROMOTING PROTEIN"/>
    <property type="match status" value="1"/>
</dbReference>
<dbReference type="Ensembl" id="ENSBTAT00000078973.1">
    <property type="protein sequence ID" value="ENSBTAP00000063795.1"/>
    <property type="gene ID" value="ENSBTAG00000052247.1"/>
</dbReference>
<sequence>MLPPWLGLGPWGQVDRVPGPEGLGCVCSRRRTLCPPWLRSRFWAGLLSVGARGSHTATHKAGDLSSLPPSSMADSRPKPANKTPPKSPGEPAKDKAAKRLSLEAEGAGEGAAAAGAELSALEEAFRKFAVHGDARASGREMHGKNWSKLCRDCQVIDGRSVTVTDVDIVFSKIKGKSCRTITFEQFKEALEELAKKRFKDKSAEEAVREVHKLIEGKAPIISGVTKAISSPTVSRLTDTSKFTGSHKERFDPSGRGKGRAGRVDLVDESGYVPGYKHAGTYDQKVQGGK</sequence>
<dbReference type="InterPro" id="IPR011992">
    <property type="entry name" value="EF-hand-dom_pair"/>
</dbReference>
<dbReference type="PANTHER" id="PTHR12932">
    <property type="entry name" value="P25 ALPHA-RELATED"/>
    <property type="match status" value="1"/>
</dbReference>
<dbReference type="GeneTree" id="ENSGT00940000153875"/>
<evidence type="ECO:0000256" key="2">
    <source>
        <dbReference type="ARBA" id="ARBA00010994"/>
    </source>
</evidence>
<reference evidence="5" key="1">
    <citation type="submission" date="2018-03" db="EMBL/GenBank/DDBJ databases">
        <title>ARS-UCD1.2.</title>
        <authorList>
            <person name="Rosen B.D."/>
            <person name="Bickhart D.M."/>
            <person name="Koren S."/>
            <person name="Schnabel R.D."/>
            <person name="Hall R."/>
            <person name="Zimin A."/>
            <person name="Dreischer C."/>
            <person name="Schultheiss S."/>
            <person name="Schroeder S.G."/>
            <person name="Elsik C.G."/>
            <person name="Couldrey C."/>
            <person name="Liu G.E."/>
            <person name="Van Tassell C.P."/>
            <person name="Phillippy A.M."/>
            <person name="Smith T.P.L."/>
            <person name="Medrano J.F."/>
        </authorList>
    </citation>
    <scope>NUCLEOTIDE SEQUENCE [LARGE SCALE GENOMIC DNA]</scope>
    <source>
        <strain evidence="5">Hereford</strain>
    </source>
</reference>
<dbReference type="Pfam" id="PF05517">
    <property type="entry name" value="p25-alpha"/>
    <property type="match status" value="1"/>
</dbReference>
<reference evidence="5" key="2">
    <citation type="submission" date="2023-11" db="UniProtKB">
        <authorList>
            <consortium name="Ensembl"/>
        </authorList>
    </citation>
    <scope>IDENTIFICATION</scope>
    <source>
        <strain evidence="5">Hereford</strain>
    </source>
</reference>
<dbReference type="GO" id="GO:0005737">
    <property type="term" value="C:cytoplasm"/>
    <property type="evidence" value="ECO:0007669"/>
    <property type="project" value="UniProtKB-SubCell"/>
</dbReference>
<proteinExistence type="inferred from homology"/>
<dbReference type="SUPFAM" id="SSF47473">
    <property type="entry name" value="EF-hand"/>
    <property type="match status" value="1"/>
</dbReference>
<name>A0A3Q1M210_BOVIN</name>
<evidence type="ECO:0000256" key="1">
    <source>
        <dbReference type="ARBA" id="ARBA00004496"/>
    </source>
</evidence>
<feature type="region of interest" description="Disordered" evidence="4">
    <location>
        <begin position="57"/>
        <end position="104"/>
    </location>
</feature>
<feature type="compositionally biased region" description="Basic and acidic residues" evidence="4">
    <location>
        <begin position="91"/>
        <end position="102"/>
    </location>
</feature>
<dbReference type="AlphaFoldDB" id="A0A3Q1M210"/>
<dbReference type="Bgee" id="ENSBTAG00000052247">
    <property type="expression patterns" value="Expressed in temporal cortex and 100 other cell types or tissues"/>
</dbReference>
<evidence type="ECO:0000256" key="4">
    <source>
        <dbReference type="SAM" id="MobiDB-lite"/>
    </source>
</evidence>
<feature type="compositionally biased region" description="Basic and acidic residues" evidence="4">
    <location>
        <begin position="245"/>
        <end position="254"/>
    </location>
</feature>
<evidence type="ECO:0000313" key="6">
    <source>
        <dbReference type="Proteomes" id="UP000009136"/>
    </source>
</evidence>
<dbReference type="OrthoDB" id="548799at2759"/>
<dbReference type="VGNC" id="VGNC:36258">
    <property type="gene designation" value="TPPP"/>
</dbReference>
<feature type="region of interest" description="Disordered" evidence="4">
    <location>
        <begin position="236"/>
        <end position="263"/>
    </location>
</feature>
<dbReference type="GO" id="GO:0046785">
    <property type="term" value="P:microtubule polymerization"/>
    <property type="evidence" value="ECO:0007669"/>
    <property type="project" value="InterPro"/>
</dbReference>
<dbReference type="VEuPathDB" id="HostDB:ENSBTAG00000052247"/>
<protein>
    <submittedName>
        <fullName evidence="5">Tubulin polymerization promoting protein</fullName>
    </submittedName>
</protein>
<dbReference type="Proteomes" id="UP000009136">
    <property type="component" value="Chromosome 20"/>
</dbReference>
<dbReference type="Gene3D" id="1.10.238.10">
    <property type="entry name" value="EF-hand"/>
    <property type="match status" value="1"/>
</dbReference>